<dbReference type="STRING" id="390241.SAMN04488023_10776"/>
<dbReference type="RefSeq" id="WP_090883096.1">
    <property type="nucleotide sequence ID" value="NZ_FOGG01000007.1"/>
</dbReference>
<accession>A0A1H9N6W7</accession>
<keyword evidence="3" id="KW-1185">Reference proteome</keyword>
<protein>
    <submittedName>
        <fullName evidence="2">Glycosyltransferase like family protein</fullName>
    </submittedName>
</protein>
<dbReference type="Pfam" id="PF13712">
    <property type="entry name" value="Glyco_tranf_2_5"/>
    <property type="match status" value="1"/>
</dbReference>
<feature type="domain" description="Streptomycin biosynthesis protein StrF" evidence="1">
    <location>
        <begin position="4"/>
        <end position="188"/>
    </location>
</feature>
<organism evidence="2 3">
    <name type="scientific">Pedobacter rhizosphaerae</name>
    <dbReference type="NCBI Taxonomy" id="390241"/>
    <lineage>
        <taxon>Bacteria</taxon>
        <taxon>Pseudomonadati</taxon>
        <taxon>Bacteroidota</taxon>
        <taxon>Sphingobacteriia</taxon>
        <taxon>Sphingobacteriales</taxon>
        <taxon>Sphingobacteriaceae</taxon>
        <taxon>Pedobacter</taxon>
    </lineage>
</organism>
<dbReference type="Gene3D" id="3.90.550.10">
    <property type="entry name" value="Spore Coat Polysaccharide Biosynthesis Protein SpsA, Chain A"/>
    <property type="match status" value="1"/>
</dbReference>
<dbReference type="AlphaFoldDB" id="A0A1H9N6W7"/>
<dbReference type="InterPro" id="IPR029044">
    <property type="entry name" value="Nucleotide-diphossugar_trans"/>
</dbReference>
<dbReference type="OrthoDB" id="7851643at2"/>
<proteinExistence type="predicted"/>
<keyword evidence="2" id="KW-0808">Transferase</keyword>
<sequence>MTSIITCSVNPEYLKEFSTSIAGTTTLPYEIISIDNRDNKYSICEAYNIGAKQSKYQNLCFIHEDIRLLTSGWDENLALHLKSKKVSLVGILGNTVKTKYASGVYSSVTETNRINQIQCFKDGSKLHYYHNPDQEDESEVATLDGMFLATTKNNWQKQPFDEQNLKGFHGYDIDFSLAMGKLGKVVVVYDILLEHLSSGGNTLEWLKNQLIVIEKWQNELPVISNSTHEELLNAREIDDINQLANTLIKLKKHTGICYRYVLKLFIKRPFHRANLSILKRLLTP</sequence>
<evidence type="ECO:0000313" key="2">
    <source>
        <dbReference type="EMBL" id="SER31648.1"/>
    </source>
</evidence>
<name>A0A1H9N6W7_9SPHI</name>
<evidence type="ECO:0000313" key="3">
    <source>
        <dbReference type="Proteomes" id="UP000199572"/>
    </source>
</evidence>
<evidence type="ECO:0000259" key="1">
    <source>
        <dbReference type="Pfam" id="PF13712"/>
    </source>
</evidence>
<dbReference type="EMBL" id="FOGG01000007">
    <property type="protein sequence ID" value="SER31648.1"/>
    <property type="molecule type" value="Genomic_DNA"/>
</dbReference>
<dbReference type="Proteomes" id="UP000199572">
    <property type="component" value="Unassembled WGS sequence"/>
</dbReference>
<dbReference type="InterPro" id="IPR059123">
    <property type="entry name" value="StrF_dom"/>
</dbReference>
<dbReference type="GO" id="GO:0016740">
    <property type="term" value="F:transferase activity"/>
    <property type="evidence" value="ECO:0007669"/>
    <property type="project" value="UniProtKB-KW"/>
</dbReference>
<dbReference type="SUPFAM" id="SSF53448">
    <property type="entry name" value="Nucleotide-diphospho-sugar transferases"/>
    <property type="match status" value="1"/>
</dbReference>
<gene>
    <name evidence="2" type="ORF">SAMN04488023_10776</name>
</gene>
<reference evidence="2 3" key="1">
    <citation type="submission" date="2016-10" db="EMBL/GenBank/DDBJ databases">
        <authorList>
            <person name="de Groot N.N."/>
        </authorList>
    </citation>
    <scope>NUCLEOTIDE SEQUENCE [LARGE SCALE GENOMIC DNA]</scope>
    <source>
        <strain evidence="2 3">DSM 18610</strain>
    </source>
</reference>